<sequence>MQLKASITIFFLPLLLLPALSGCSAVRNINFYSTSQEIQLGQSLDKEIHKQFQILPDARVDTFLALRGHKLVEASDRKDLAYHFFLVKSEEINAFAIPGGFCYVNLGLFRQSDTENELISVLAHEINHVVHRHSMKRLSQMQIVDAGTQALIGNANSMAGTVTNLFTSIGLLNFSREDEREADRDGLLTMYRAGYDPQGMVEMFEMLKKGRETGEPGRWEKLFSTHPITDERIRNASQLIAQLPPIEGMIVDSPEWKGTIEYLREKYPPPKKEDKEDKK</sequence>
<accession>A0A1F5YWY9</accession>
<gene>
    <name evidence="8" type="ORF">A3F83_08050</name>
</gene>
<evidence type="ECO:0000256" key="3">
    <source>
        <dbReference type="ARBA" id="ARBA00022801"/>
    </source>
</evidence>
<dbReference type="CDD" id="cd07333">
    <property type="entry name" value="M48C_bepA_like"/>
    <property type="match status" value="1"/>
</dbReference>
<evidence type="ECO:0000259" key="7">
    <source>
        <dbReference type="Pfam" id="PF01435"/>
    </source>
</evidence>
<dbReference type="PANTHER" id="PTHR22726">
    <property type="entry name" value="METALLOENDOPEPTIDASE OMA1"/>
    <property type="match status" value="1"/>
</dbReference>
<evidence type="ECO:0000256" key="2">
    <source>
        <dbReference type="ARBA" id="ARBA00022723"/>
    </source>
</evidence>
<dbReference type="InterPro" id="IPR051156">
    <property type="entry name" value="Mito/Outer_Membr_Metalloprot"/>
</dbReference>
<dbReference type="GO" id="GO:0016020">
    <property type="term" value="C:membrane"/>
    <property type="evidence" value="ECO:0007669"/>
    <property type="project" value="TreeGrafter"/>
</dbReference>
<dbReference type="AlphaFoldDB" id="A0A1F5YWY9"/>
<proteinExistence type="inferred from homology"/>
<keyword evidence="4 6" id="KW-0862">Zinc</keyword>
<evidence type="ECO:0000256" key="1">
    <source>
        <dbReference type="ARBA" id="ARBA00022670"/>
    </source>
</evidence>
<protein>
    <recommendedName>
        <fullName evidence="7">Peptidase M48 domain-containing protein</fullName>
    </recommendedName>
</protein>
<dbReference type="EMBL" id="MFIX01000107">
    <property type="protein sequence ID" value="OGG04646.1"/>
    <property type="molecule type" value="Genomic_DNA"/>
</dbReference>
<dbReference type="Pfam" id="PF01435">
    <property type="entry name" value="Peptidase_M48"/>
    <property type="match status" value="1"/>
</dbReference>
<dbReference type="GO" id="GO:0051603">
    <property type="term" value="P:proteolysis involved in protein catabolic process"/>
    <property type="evidence" value="ECO:0007669"/>
    <property type="project" value="TreeGrafter"/>
</dbReference>
<dbReference type="GO" id="GO:0004222">
    <property type="term" value="F:metalloendopeptidase activity"/>
    <property type="evidence" value="ECO:0007669"/>
    <property type="project" value="InterPro"/>
</dbReference>
<keyword evidence="1 6" id="KW-0645">Protease</keyword>
<keyword evidence="2" id="KW-0479">Metal-binding</keyword>
<dbReference type="PROSITE" id="PS51257">
    <property type="entry name" value="PROKAR_LIPOPROTEIN"/>
    <property type="match status" value="1"/>
</dbReference>
<evidence type="ECO:0000256" key="5">
    <source>
        <dbReference type="ARBA" id="ARBA00023049"/>
    </source>
</evidence>
<dbReference type="Proteomes" id="UP000179129">
    <property type="component" value="Unassembled WGS sequence"/>
</dbReference>
<dbReference type="GO" id="GO:0046872">
    <property type="term" value="F:metal ion binding"/>
    <property type="evidence" value="ECO:0007669"/>
    <property type="project" value="UniProtKB-KW"/>
</dbReference>
<comment type="cofactor">
    <cofactor evidence="6">
        <name>Zn(2+)</name>
        <dbReference type="ChEBI" id="CHEBI:29105"/>
    </cofactor>
    <text evidence="6">Binds 1 zinc ion per subunit.</text>
</comment>
<name>A0A1F5YWY9_9BACT</name>
<comment type="caution">
    <text evidence="8">The sequence shown here is derived from an EMBL/GenBank/DDBJ whole genome shotgun (WGS) entry which is preliminary data.</text>
</comment>
<dbReference type="Gene3D" id="3.30.2010.10">
    <property type="entry name" value="Metalloproteases ('zincins'), catalytic domain"/>
    <property type="match status" value="1"/>
</dbReference>
<reference evidence="8 9" key="1">
    <citation type="journal article" date="2016" name="Nat. Commun.">
        <title>Thousands of microbial genomes shed light on interconnected biogeochemical processes in an aquifer system.</title>
        <authorList>
            <person name="Anantharaman K."/>
            <person name="Brown C.T."/>
            <person name="Hug L.A."/>
            <person name="Sharon I."/>
            <person name="Castelle C.J."/>
            <person name="Probst A.J."/>
            <person name="Thomas B.C."/>
            <person name="Singh A."/>
            <person name="Wilkins M.J."/>
            <person name="Karaoz U."/>
            <person name="Brodie E.L."/>
            <person name="Williams K.H."/>
            <person name="Hubbard S.S."/>
            <person name="Banfield J.F."/>
        </authorList>
    </citation>
    <scope>NUCLEOTIDE SEQUENCE [LARGE SCALE GENOMIC DNA]</scope>
</reference>
<feature type="domain" description="Peptidase M48" evidence="7">
    <location>
        <begin position="67"/>
        <end position="238"/>
    </location>
</feature>
<comment type="similarity">
    <text evidence="6">Belongs to the peptidase M48 family.</text>
</comment>
<dbReference type="STRING" id="1817867.A3F83_08050"/>
<dbReference type="InterPro" id="IPR001915">
    <property type="entry name" value="Peptidase_M48"/>
</dbReference>
<keyword evidence="3 6" id="KW-0378">Hydrolase</keyword>
<evidence type="ECO:0000256" key="6">
    <source>
        <dbReference type="RuleBase" id="RU003983"/>
    </source>
</evidence>
<evidence type="ECO:0000313" key="9">
    <source>
        <dbReference type="Proteomes" id="UP000179129"/>
    </source>
</evidence>
<evidence type="ECO:0000256" key="4">
    <source>
        <dbReference type="ARBA" id="ARBA00022833"/>
    </source>
</evidence>
<organism evidence="8 9">
    <name type="scientific">Candidatus Glassbacteria bacterium RIFCSPLOWO2_12_FULL_58_11</name>
    <dbReference type="NCBI Taxonomy" id="1817867"/>
    <lineage>
        <taxon>Bacteria</taxon>
        <taxon>Candidatus Glassiibacteriota</taxon>
    </lineage>
</organism>
<keyword evidence="5 6" id="KW-0482">Metalloprotease</keyword>
<dbReference type="PANTHER" id="PTHR22726:SF1">
    <property type="entry name" value="METALLOENDOPEPTIDASE OMA1, MITOCHONDRIAL"/>
    <property type="match status" value="1"/>
</dbReference>
<evidence type="ECO:0000313" key="8">
    <source>
        <dbReference type="EMBL" id="OGG04646.1"/>
    </source>
</evidence>